<dbReference type="AlphaFoldDB" id="A0A0C3AKC7"/>
<dbReference type="SUPFAM" id="SSF81383">
    <property type="entry name" value="F-box domain"/>
    <property type="match status" value="1"/>
</dbReference>
<reference evidence="4" key="2">
    <citation type="submission" date="2015-01" db="EMBL/GenBank/DDBJ databases">
        <title>Evolutionary Origins and Diversification of the Mycorrhizal Mutualists.</title>
        <authorList>
            <consortium name="DOE Joint Genome Institute"/>
            <consortium name="Mycorrhizal Genomics Consortium"/>
            <person name="Kohler A."/>
            <person name="Kuo A."/>
            <person name="Nagy L.G."/>
            <person name="Floudas D."/>
            <person name="Copeland A."/>
            <person name="Barry K.W."/>
            <person name="Cichocki N."/>
            <person name="Veneault-Fourrey C."/>
            <person name="LaButti K."/>
            <person name="Lindquist E.A."/>
            <person name="Lipzen A."/>
            <person name="Lundell T."/>
            <person name="Morin E."/>
            <person name="Murat C."/>
            <person name="Riley R."/>
            <person name="Ohm R."/>
            <person name="Sun H."/>
            <person name="Tunlid A."/>
            <person name="Henrissat B."/>
            <person name="Grigoriev I.V."/>
            <person name="Hibbett D.S."/>
            <person name="Martin F."/>
        </authorList>
    </citation>
    <scope>NUCLEOTIDE SEQUENCE [LARGE SCALE GENOMIC DNA]</scope>
    <source>
        <strain evidence="4">MAFF 305830</strain>
    </source>
</reference>
<feature type="coiled-coil region" evidence="1">
    <location>
        <begin position="68"/>
        <end position="95"/>
    </location>
</feature>
<evidence type="ECO:0000256" key="2">
    <source>
        <dbReference type="SAM" id="MobiDB-lite"/>
    </source>
</evidence>
<dbReference type="InterPro" id="IPR032675">
    <property type="entry name" value="LRR_dom_sf"/>
</dbReference>
<dbReference type="InterPro" id="IPR036047">
    <property type="entry name" value="F-box-like_dom_sf"/>
</dbReference>
<dbReference type="SUPFAM" id="SSF52047">
    <property type="entry name" value="RNI-like"/>
    <property type="match status" value="1"/>
</dbReference>
<evidence type="ECO:0000256" key="1">
    <source>
        <dbReference type="SAM" id="Coils"/>
    </source>
</evidence>
<evidence type="ECO:0000313" key="4">
    <source>
        <dbReference type="Proteomes" id="UP000054097"/>
    </source>
</evidence>
<name>A0A0C3AKC7_SERVB</name>
<feature type="compositionally biased region" description="Polar residues" evidence="2">
    <location>
        <begin position="21"/>
        <end position="32"/>
    </location>
</feature>
<dbReference type="Gene3D" id="3.80.10.10">
    <property type="entry name" value="Ribonuclease Inhibitor"/>
    <property type="match status" value="1"/>
</dbReference>
<organism evidence="3 4">
    <name type="scientific">Serendipita vermifera MAFF 305830</name>
    <dbReference type="NCBI Taxonomy" id="933852"/>
    <lineage>
        <taxon>Eukaryota</taxon>
        <taxon>Fungi</taxon>
        <taxon>Dikarya</taxon>
        <taxon>Basidiomycota</taxon>
        <taxon>Agaricomycotina</taxon>
        <taxon>Agaricomycetes</taxon>
        <taxon>Sebacinales</taxon>
        <taxon>Serendipitaceae</taxon>
        <taxon>Serendipita</taxon>
    </lineage>
</organism>
<dbReference type="EMBL" id="KN824318">
    <property type="protein sequence ID" value="KIM25020.1"/>
    <property type="molecule type" value="Genomic_DNA"/>
</dbReference>
<feature type="region of interest" description="Disordered" evidence="2">
    <location>
        <begin position="1"/>
        <end position="35"/>
    </location>
</feature>
<dbReference type="OrthoDB" id="3061285at2759"/>
<keyword evidence="1" id="KW-0175">Coiled coil</keyword>
<protein>
    <submittedName>
        <fullName evidence="3">Uncharacterized protein</fullName>
    </submittedName>
</protein>
<reference evidence="3 4" key="1">
    <citation type="submission" date="2014-04" db="EMBL/GenBank/DDBJ databases">
        <authorList>
            <consortium name="DOE Joint Genome Institute"/>
            <person name="Kuo A."/>
            <person name="Zuccaro A."/>
            <person name="Kohler A."/>
            <person name="Nagy L.G."/>
            <person name="Floudas D."/>
            <person name="Copeland A."/>
            <person name="Barry K.W."/>
            <person name="Cichocki N."/>
            <person name="Veneault-Fourrey C."/>
            <person name="LaButti K."/>
            <person name="Lindquist E.A."/>
            <person name="Lipzen A."/>
            <person name="Lundell T."/>
            <person name="Morin E."/>
            <person name="Murat C."/>
            <person name="Sun H."/>
            <person name="Tunlid A."/>
            <person name="Henrissat B."/>
            <person name="Grigoriev I.V."/>
            <person name="Hibbett D.S."/>
            <person name="Martin F."/>
            <person name="Nordberg H.P."/>
            <person name="Cantor M.N."/>
            <person name="Hua S.X."/>
        </authorList>
    </citation>
    <scope>NUCLEOTIDE SEQUENCE [LARGE SCALE GENOMIC DNA]</scope>
    <source>
        <strain evidence="3 4">MAFF 305830</strain>
    </source>
</reference>
<keyword evidence="4" id="KW-1185">Reference proteome</keyword>
<proteinExistence type="predicted"/>
<sequence>MRPKRTTQRATYKEESDSDLEGSNHSNSTSELTDIKTDDEIHYPTIHLPTASEAAETEHLILVTAGELEAVDAEHRELKRRLDSVERKRNTMMDRFLGLKARLARIRTLPQEVLGYIFTFYMDDPAHSPWTLMQVTRTWRATALSTRVLWTKIMITSPAWQKSGSSRRKDGREVCGSTQQLDMALQRAGNESLDIQILLKGPSNYKYRKYSGKAVSAMINSLVSSRRCLKVHHLQIHGNDYSGLYREPSQEPLEFPELRTFYVTSLLCAEFTVKLSSPLRRLTKMSLPVPPYWKRDVATQFFEAMKRWLQIPTLAALSLEGRGFDDATLQELYEALTNAKHITTLELNDIYRREDVVVPVPVLRLPNLHTLALKKGFRHWAFDTPRLVNLTMEGKVVIPQGPAASNQFPLLSSMNIVYDWTTMDYLDHIYFPSLHTLDLSFTRKSFEPSDIMTRRIDLNPVVLRIRKAKFSTNTLTSWLVSMDLLEELVLEEIDVNYSLFDFLASYKMESSDLESSSVANESQLHCPRLVRLQVDLKGGSPAQHRKTKKAAKRAIKSRTTAGINVEKWMVRSPADRGA</sequence>
<evidence type="ECO:0000313" key="3">
    <source>
        <dbReference type="EMBL" id="KIM25020.1"/>
    </source>
</evidence>
<accession>A0A0C3AKC7</accession>
<dbReference type="HOGENOM" id="CLU_031654_0_0_1"/>
<gene>
    <name evidence="3" type="ORF">M408DRAFT_226360</name>
</gene>
<dbReference type="Proteomes" id="UP000054097">
    <property type="component" value="Unassembled WGS sequence"/>
</dbReference>